<proteinExistence type="predicted"/>
<keyword evidence="4 6" id="KW-1133">Transmembrane helix</keyword>
<evidence type="ECO:0000256" key="3">
    <source>
        <dbReference type="ARBA" id="ARBA00022692"/>
    </source>
</evidence>
<dbReference type="InterPro" id="IPR036259">
    <property type="entry name" value="MFS_trans_sf"/>
</dbReference>
<evidence type="ECO:0000256" key="6">
    <source>
        <dbReference type="SAM" id="Phobius"/>
    </source>
</evidence>
<protein>
    <submittedName>
        <fullName evidence="7">Uncharacterized protein</fullName>
    </submittedName>
</protein>
<dbReference type="PANTHER" id="PTHR23506">
    <property type="entry name" value="GH10249P"/>
    <property type="match status" value="1"/>
</dbReference>
<keyword evidence="8" id="KW-1185">Reference proteome</keyword>
<dbReference type="GO" id="GO:0030672">
    <property type="term" value="C:synaptic vesicle membrane"/>
    <property type="evidence" value="ECO:0007669"/>
    <property type="project" value="TreeGrafter"/>
</dbReference>
<dbReference type="EMBL" id="CAJPIZ010001018">
    <property type="protein sequence ID" value="CAG2102731.1"/>
    <property type="molecule type" value="Genomic_DNA"/>
</dbReference>
<dbReference type="SUPFAM" id="SSF103473">
    <property type="entry name" value="MFS general substrate transporter"/>
    <property type="match status" value="1"/>
</dbReference>
<evidence type="ECO:0000256" key="2">
    <source>
        <dbReference type="ARBA" id="ARBA00022448"/>
    </source>
</evidence>
<dbReference type="AlphaFoldDB" id="A0A7R9PVI6"/>
<evidence type="ECO:0000256" key="4">
    <source>
        <dbReference type="ARBA" id="ARBA00022989"/>
    </source>
</evidence>
<evidence type="ECO:0000256" key="5">
    <source>
        <dbReference type="ARBA" id="ARBA00023136"/>
    </source>
</evidence>
<dbReference type="Gene3D" id="1.20.1250.20">
    <property type="entry name" value="MFS general substrate transporter like domains"/>
    <property type="match status" value="1"/>
</dbReference>
<dbReference type="PANTHER" id="PTHR23506:SF23">
    <property type="entry name" value="GH10249P"/>
    <property type="match status" value="1"/>
</dbReference>
<evidence type="ECO:0000256" key="1">
    <source>
        <dbReference type="ARBA" id="ARBA00004141"/>
    </source>
</evidence>
<dbReference type="Proteomes" id="UP000759131">
    <property type="component" value="Unassembled WGS sequence"/>
</dbReference>
<keyword evidence="5 6" id="KW-0472">Membrane</keyword>
<feature type="transmembrane region" description="Helical" evidence="6">
    <location>
        <begin position="20"/>
        <end position="52"/>
    </location>
</feature>
<evidence type="ECO:0000313" key="8">
    <source>
        <dbReference type="Proteomes" id="UP000759131"/>
    </source>
</evidence>
<dbReference type="GO" id="GO:0015842">
    <property type="term" value="P:aminergic neurotransmitter loading into synaptic vesicle"/>
    <property type="evidence" value="ECO:0007669"/>
    <property type="project" value="TreeGrafter"/>
</dbReference>
<evidence type="ECO:0000313" key="7">
    <source>
        <dbReference type="EMBL" id="CAD7622301.1"/>
    </source>
</evidence>
<keyword evidence="2" id="KW-0813">Transport</keyword>
<feature type="transmembrane region" description="Helical" evidence="6">
    <location>
        <begin position="150"/>
        <end position="174"/>
    </location>
</feature>
<dbReference type="GO" id="GO:0043195">
    <property type="term" value="C:terminal bouton"/>
    <property type="evidence" value="ECO:0007669"/>
    <property type="project" value="TreeGrafter"/>
</dbReference>
<accession>A0A7R9PVI6</accession>
<dbReference type="InterPro" id="IPR050930">
    <property type="entry name" value="MFS_Vesicular_Transporter"/>
</dbReference>
<keyword evidence="3 6" id="KW-0812">Transmembrane</keyword>
<comment type="subcellular location">
    <subcellularLocation>
        <location evidence="1">Membrane</location>
        <topology evidence="1">Multi-pass membrane protein</topology>
    </subcellularLocation>
</comment>
<feature type="transmembrane region" description="Helical" evidence="6">
    <location>
        <begin position="112"/>
        <end position="130"/>
    </location>
</feature>
<dbReference type="Pfam" id="PF07690">
    <property type="entry name" value="MFS_1"/>
    <property type="match status" value="1"/>
</dbReference>
<dbReference type="EMBL" id="OC855593">
    <property type="protein sequence ID" value="CAD7622301.1"/>
    <property type="molecule type" value="Genomic_DNA"/>
</dbReference>
<sequence>MAFCINKKRAETKWSRYMILFIVTLGLLLDSMLVTSIGNVMAIALSGLALGLLAGPPFGGVMYEFVGKSSPFFVLAGLALFDGCLQTCVLDLKVVKEKEKGASLWRLMLDPYVAITAGALCVGSIGIGVLEPSLPLFMKETMHSKTWEQGIAFLPSSISYLIGANIFGPLGYWLGRYSHFH</sequence>
<dbReference type="OrthoDB" id="5086884at2759"/>
<reference evidence="7" key="1">
    <citation type="submission" date="2020-11" db="EMBL/GenBank/DDBJ databases">
        <authorList>
            <person name="Tran Van P."/>
        </authorList>
    </citation>
    <scope>NUCLEOTIDE SEQUENCE</scope>
</reference>
<gene>
    <name evidence="7" type="ORF">OSB1V03_LOCUS2766</name>
</gene>
<dbReference type="InterPro" id="IPR011701">
    <property type="entry name" value="MFS"/>
</dbReference>
<dbReference type="GO" id="GO:0005335">
    <property type="term" value="F:serotonin:sodium:chloride symporter activity"/>
    <property type="evidence" value="ECO:0007669"/>
    <property type="project" value="TreeGrafter"/>
</dbReference>
<organism evidence="7">
    <name type="scientific">Medioppia subpectinata</name>
    <dbReference type="NCBI Taxonomy" id="1979941"/>
    <lineage>
        <taxon>Eukaryota</taxon>
        <taxon>Metazoa</taxon>
        <taxon>Ecdysozoa</taxon>
        <taxon>Arthropoda</taxon>
        <taxon>Chelicerata</taxon>
        <taxon>Arachnida</taxon>
        <taxon>Acari</taxon>
        <taxon>Acariformes</taxon>
        <taxon>Sarcoptiformes</taxon>
        <taxon>Oribatida</taxon>
        <taxon>Brachypylina</taxon>
        <taxon>Oppioidea</taxon>
        <taxon>Oppiidae</taxon>
        <taxon>Medioppia</taxon>
    </lineage>
</organism>
<name>A0A7R9PVI6_9ACAR</name>